<feature type="region of interest" description="Disordered" evidence="1">
    <location>
        <begin position="145"/>
        <end position="177"/>
    </location>
</feature>
<proteinExistence type="predicted"/>
<evidence type="ECO:0000256" key="1">
    <source>
        <dbReference type="SAM" id="MobiDB-lite"/>
    </source>
</evidence>
<evidence type="ECO:0000313" key="2">
    <source>
        <dbReference type="EMBL" id="MBW0527721.1"/>
    </source>
</evidence>
<keyword evidence="3" id="KW-1185">Reference proteome</keyword>
<dbReference type="EMBL" id="AVOT02033767">
    <property type="protein sequence ID" value="MBW0527721.1"/>
    <property type="molecule type" value="Genomic_DNA"/>
</dbReference>
<feature type="region of interest" description="Disordered" evidence="1">
    <location>
        <begin position="61"/>
        <end position="81"/>
    </location>
</feature>
<organism evidence="2 3">
    <name type="scientific">Austropuccinia psidii MF-1</name>
    <dbReference type="NCBI Taxonomy" id="1389203"/>
    <lineage>
        <taxon>Eukaryota</taxon>
        <taxon>Fungi</taxon>
        <taxon>Dikarya</taxon>
        <taxon>Basidiomycota</taxon>
        <taxon>Pucciniomycotina</taxon>
        <taxon>Pucciniomycetes</taxon>
        <taxon>Pucciniales</taxon>
        <taxon>Sphaerophragmiaceae</taxon>
        <taxon>Austropuccinia</taxon>
    </lineage>
</organism>
<feature type="region of interest" description="Disordered" evidence="1">
    <location>
        <begin position="93"/>
        <end position="113"/>
    </location>
</feature>
<sequence>MQGKPTLTTCTGKITIINPVVTSKGKLPKSSRKQTCTRHSQRNLRFQRNQPGDRERVFRIRRPGGGHLGHSGGWKETEGNHTHPAMHFQIQQEPQTRGLEGYGSSSSAPPTPQRFISMEHRQQEVQPVIQLGRTWSKLPEYLSQRDTHQRRYGSHQRLESHQAVKTAGGEGKQNKGE</sequence>
<dbReference type="Proteomes" id="UP000765509">
    <property type="component" value="Unassembled WGS sequence"/>
</dbReference>
<name>A0A9Q3EZL9_9BASI</name>
<comment type="caution">
    <text evidence="2">The sequence shown here is derived from an EMBL/GenBank/DDBJ whole genome shotgun (WGS) entry which is preliminary data.</text>
</comment>
<dbReference type="AlphaFoldDB" id="A0A9Q3EZL9"/>
<protein>
    <submittedName>
        <fullName evidence="2">Uncharacterized protein</fullName>
    </submittedName>
</protein>
<evidence type="ECO:0000313" key="3">
    <source>
        <dbReference type="Proteomes" id="UP000765509"/>
    </source>
</evidence>
<reference evidence="2" key="1">
    <citation type="submission" date="2021-03" db="EMBL/GenBank/DDBJ databases">
        <title>Draft genome sequence of rust myrtle Austropuccinia psidii MF-1, a brazilian biotype.</title>
        <authorList>
            <person name="Quecine M.C."/>
            <person name="Pachon D.M.R."/>
            <person name="Bonatelli M.L."/>
            <person name="Correr F.H."/>
            <person name="Franceschini L.M."/>
            <person name="Leite T.F."/>
            <person name="Margarido G.R.A."/>
            <person name="Almeida C.A."/>
            <person name="Ferrarezi J.A."/>
            <person name="Labate C.A."/>
        </authorList>
    </citation>
    <scope>NUCLEOTIDE SEQUENCE</scope>
    <source>
        <strain evidence="2">MF-1</strain>
    </source>
</reference>
<gene>
    <name evidence="2" type="ORF">O181_067436</name>
</gene>
<accession>A0A9Q3EZL9</accession>